<dbReference type="EMBL" id="ML979135">
    <property type="protein sequence ID" value="KAF1915966.1"/>
    <property type="molecule type" value="Genomic_DNA"/>
</dbReference>
<proteinExistence type="predicted"/>
<feature type="signal peptide" evidence="1">
    <location>
        <begin position="1"/>
        <end position="28"/>
    </location>
</feature>
<evidence type="ECO:0000313" key="2">
    <source>
        <dbReference type="EMBL" id="KAF1915966.1"/>
    </source>
</evidence>
<organism evidence="2 3">
    <name type="scientific">Ampelomyces quisqualis</name>
    <name type="common">Powdery mildew agent</name>
    <dbReference type="NCBI Taxonomy" id="50730"/>
    <lineage>
        <taxon>Eukaryota</taxon>
        <taxon>Fungi</taxon>
        <taxon>Dikarya</taxon>
        <taxon>Ascomycota</taxon>
        <taxon>Pezizomycotina</taxon>
        <taxon>Dothideomycetes</taxon>
        <taxon>Pleosporomycetidae</taxon>
        <taxon>Pleosporales</taxon>
        <taxon>Pleosporineae</taxon>
        <taxon>Phaeosphaeriaceae</taxon>
        <taxon>Ampelomyces</taxon>
    </lineage>
</organism>
<sequence>MGKGSAGSPWWLSLQLCYMALQCPVTVARLVCDFLLEKLSYEPSLEDQQFILASISGTSPCLISSCVLDPRRSQNPVKRQSFTVGEYRSDIAGSYNIECNLRFFMSAWLLLPFCRPELSRKRKIPQ</sequence>
<accession>A0A6A5QMP6</accession>
<evidence type="ECO:0000313" key="3">
    <source>
        <dbReference type="Proteomes" id="UP000800096"/>
    </source>
</evidence>
<gene>
    <name evidence="2" type="ORF">BDU57DRAFT_211712</name>
</gene>
<feature type="chain" id="PRO_5025559195" evidence="1">
    <location>
        <begin position="29"/>
        <end position="126"/>
    </location>
</feature>
<keyword evidence="3" id="KW-1185">Reference proteome</keyword>
<dbReference type="Proteomes" id="UP000800096">
    <property type="component" value="Unassembled WGS sequence"/>
</dbReference>
<keyword evidence="1" id="KW-0732">Signal</keyword>
<reference evidence="2" key="1">
    <citation type="journal article" date="2020" name="Stud. Mycol.">
        <title>101 Dothideomycetes genomes: a test case for predicting lifestyles and emergence of pathogens.</title>
        <authorList>
            <person name="Haridas S."/>
            <person name="Albert R."/>
            <person name="Binder M."/>
            <person name="Bloem J."/>
            <person name="Labutti K."/>
            <person name="Salamov A."/>
            <person name="Andreopoulos B."/>
            <person name="Baker S."/>
            <person name="Barry K."/>
            <person name="Bills G."/>
            <person name="Bluhm B."/>
            <person name="Cannon C."/>
            <person name="Castanera R."/>
            <person name="Culley D."/>
            <person name="Daum C."/>
            <person name="Ezra D."/>
            <person name="Gonzalez J."/>
            <person name="Henrissat B."/>
            <person name="Kuo A."/>
            <person name="Liang C."/>
            <person name="Lipzen A."/>
            <person name="Lutzoni F."/>
            <person name="Magnuson J."/>
            <person name="Mondo S."/>
            <person name="Nolan M."/>
            <person name="Ohm R."/>
            <person name="Pangilinan J."/>
            <person name="Park H.-J."/>
            <person name="Ramirez L."/>
            <person name="Alfaro M."/>
            <person name="Sun H."/>
            <person name="Tritt A."/>
            <person name="Yoshinaga Y."/>
            <person name="Zwiers L.-H."/>
            <person name="Turgeon B."/>
            <person name="Goodwin S."/>
            <person name="Spatafora J."/>
            <person name="Crous P."/>
            <person name="Grigoriev I."/>
        </authorList>
    </citation>
    <scope>NUCLEOTIDE SEQUENCE</scope>
    <source>
        <strain evidence="2">HMLAC05119</strain>
    </source>
</reference>
<evidence type="ECO:0000256" key="1">
    <source>
        <dbReference type="SAM" id="SignalP"/>
    </source>
</evidence>
<name>A0A6A5QMP6_AMPQU</name>
<dbReference type="AlphaFoldDB" id="A0A6A5QMP6"/>
<protein>
    <submittedName>
        <fullName evidence="2">Uncharacterized protein</fullName>
    </submittedName>
</protein>